<dbReference type="RefSeq" id="WP_032742291.1">
    <property type="nucleotide sequence ID" value="NZ_CP089302.1"/>
</dbReference>
<dbReference type="EMBL" id="WEAY01000025">
    <property type="protein sequence ID" value="KAB6836470.1"/>
    <property type="molecule type" value="Genomic_DNA"/>
</dbReference>
<dbReference type="AlphaFoldDB" id="A0A374SRS4"/>
<evidence type="ECO:0000313" key="4">
    <source>
        <dbReference type="EMBL" id="KAB7323616.1"/>
    </source>
</evidence>
<dbReference type="CDD" id="cd00093">
    <property type="entry name" value="HTH_XRE"/>
    <property type="match status" value="1"/>
</dbReference>
<evidence type="ECO:0000313" key="7">
    <source>
        <dbReference type="Proteomes" id="UP000257074"/>
    </source>
</evidence>
<dbReference type="GO" id="GO:0003677">
    <property type="term" value="F:DNA binding"/>
    <property type="evidence" value="ECO:0007669"/>
    <property type="project" value="InterPro"/>
</dbReference>
<dbReference type="PROSITE" id="PS50943">
    <property type="entry name" value="HTH_CROC1"/>
    <property type="match status" value="1"/>
</dbReference>
<dbReference type="EMBL" id="WDRV01000002">
    <property type="protein sequence ID" value="KAB7323616.1"/>
    <property type="molecule type" value="Genomic_DNA"/>
</dbReference>
<evidence type="ECO:0000313" key="10">
    <source>
        <dbReference type="Proteomes" id="UP000461165"/>
    </source>
</evidence>
<evidence type="ECO:0000313" key="11">
    <source>
        <dbReference type="Proteomes" id="UP000478746"/>
    </source>
</evidence>
<reference evidence="5 7" key="1">
    <citation type="journal article" date="2017" name="Anaerobe">
        <title>Quantification, isolation and characterization of Bifidobacterium from the vaginal microbiomes of reproductive aged women.</title>
        <authorList>
            <person name="Freitas A.C."/>
            <person name="Hill J.E."/>
        </authorList>
    </citation>
    <scope>NUCLEOTIDE SEQUENCE [LARGE SCALE GENOMIC DNA]</scope>
    <source>
        <strain evidence="5 7">N6D05</strain>
    </source>
</reference>
<evidence type="ECO:0000313" key="6">
    <source>
        <dbReference type="EMBL" id="RGL46485.1"/>
    </source>
</evidence>
<reference evidence="6 8" key="2">
    <citation type="submission" date="2018-08" db="EMBL/GenBank/DDBJ databases">
        <title>A genome reference for cultivated species of the human gut microbiota.</title>
        <authorList>
            <person name="Zou Y."/>
            <person name="Xue W."/>
            <person name="Luo G."/>
        </authorList>
    </citation>
    <scope>NUCLEOTIDE SEQUENCE [LARGE SCALE GENOMIC DNA]</scope>
    <source>
        <strain evidence="6 8">TF06-45A</strain>
    </source>
</reference>
<dbReference type="EMBL" id="NJNR01000019">
    <property type="protein sequence ID" value="RDX09102.1"/>
    <property type="molecule type" value="Genomic_DNA"/>
</dbReference>
<sequence length="62" mass="6993">MGLKELRKQADLTQVELAKRTGIARTIISSYETGRRDVRNMTLENALKISSALNCQPSDLMR</sequence>
<evidence type="ECO:0000259" key="1">
    <source>
        <dbReference type="PROSITE" id="PS50943"/>
    </source>
</evidence>
<dbReference type="SUPFAM" id="SSF47413">
    <property type="entry name" value="lambda repressor-like DNA-binding domains"/>
    <property type="match status" value="1"/>
</dbReference>
<comment type="caution">
    <text evidence="6">The sequence shown here is derived from an EMBL/GenBank/DDBJ whole genome shotgun (WGS) entry which is preliminary data.</text>
</comment>
<dbReference type="EMBL" id="QSRZ01000010">
    <property type="protein sequence ID" value="RGL46485.1"/>
    <property type="molecule type" value="Genomic_DNA"/>
</dbReference>
<evidence type="ECO:0000313" key="3">
    <source>
        <dbReference type="EMBL" id="KAB7132567.1"/>
    </source>
</evidence>
<dbReference type="InterPro" id="IPR001387">
    <property type="entry name" value="Cro/C1-type_HTH"/>
</dbReference>
<dbReference type="InterPro" id="IPR010982">
    <property type="entry name" value="Lambda_DNA-bd_dom_sf"/>
</dbReference>
<proteinExistence type="predicted"/>
<feature type="domain" description="HTH cro/C1-type" evidence="1">
    <location>
        <begin position="3"/>
        <end position="60"/>
    </location>
</feature>
<evidence type="ECO:0000313" key="8">
    <source>
        <dbReference type="Proteomes" id="UP000261288"/>
    </source>
</evidence>
<name>A0A374SRS4_BIFLN</name>
<protein>
    <submittedName>
        <fullName evidence="2 5">Transcriptional regulator</fullName>
    </submittedName>
    <submittedName>
        <fullName evidence="6">XRE family transcriptional regulator</fullName>
    </submittedName>
</protein>
<dbReference type="Pfam" id="PF01381">
    <property type="entry name" value="HTH_3"/>
    <property type="match status" value="1"/>
</dbReference>
<evidence type="ECO:0000313" key="9">
    <source>
        <dbReference type="Proteomes" id="UP000451234"/>
    </source>
</evidence>
<gene>
    <name evidence="5" type="ORF">CE169_04765</name>
    <name evidence="6" type="ORF">DXC63_10020</name>
    <name evidence="4" type="ORF">GBB65_02460</name>
    <name evidence="3" type="ORF">GBC97_10165</name>
    <name evidence="2" type="ORF">GBK08_10265</name>
</gene>
<dbReference type="EMBL" id="WDVF01000025">
    <property type="protein sequence ID" value="KAB7132567.1"/>
    <property type="molecule type" value="Genomic_DNA"/>
</dbReference>
<dbReference type="Proteomes" id="UP000461165">
    <property type="component" value="Unassembled WGS sequence"/>
</dbReference>
<dbReference type="Proteomes" id="UP000257074">
    <property type="component" value="Unassembled WGS sequence"/>
</dbReference>
<dbReference type="SMART" id="SM00530">
    <property type="entry name" value="HTH_XRE"/>
    <property type="match status" value="1"/>
</dbReference>
<evidence type="ECO:0000313" key="2">
    <source>
        <dbReference type="EMBL" id="KAB6836470.1"/>
    </source>
</evidence>
<dbReference type="Proteomes" id="UP000261288">
    <property type="component" value="Unassembled WGS sequence"/>
</dbReference>
<reference evidence="9 10" key="3">
    <citation type="journal article" date="2019" name="Nat. Med.">
        <title>A library of human gut bacterial isolates paired with longitudinal multiomics data enables mechanistic microbiome research.</title>
        <authorList>
            <person name="Poyet M."/>
            <person name="Groussin M."/>
            <person name="Gibbons S.M."/>
            <person name="Avila-Pacheco J."/>
            <person name="Jiang X."/>
            <person name="Kearney S.M."/>
            <person name="Perrotta A.R."/>
            <person name="Berdy B."/>
            <person name="Zhao S."/>
            <person name="Lieberman T.D."/>
            <person name="Swanson P.K."/>
            <person name="Smith M."/>
            <person name="Roesemann S."/>
            <person name="Alexander J.E."/>
            <person name="Rich S.A."/>
            <person name="Livny J."/>
            <person name="Vlamakis H."/>
            <person name="Clish C."/>
            <person name="Bullock K."/>
            <person name="Deik A."/>
            <person name="Scott J."/>
            <person name="Pierce K.A."/>
            <person name="Xavier R.J."/>
            <person name="Alm E.J."/>
        </authorList>
    </citation>
    <scope>NUCLEOTIDE SEQUENCE [LARGE SCALE GENOMIC DNA]</scope>
    <source>
        <strain evidence="3 10">BIOML-A166</strain>
        <strain evidence="2 11">BIOML-A320</strain>
        <strain evidence="4 9">BIOML-A75</strain>
    </source>
</reference>
<dbReference type="Proteomes" id="UP000451234">
    <property type="component" value="Unassembled WGS sequence"/>
</dbReference>
<dbReference type="Proteomes" id="UP000478746">
    <property type="component" value="Unassembled WGS sequence"/>
</dbReference>
<dbReference type="Gene3D" id="1.10.260.40">
    <property type="entry name" value="lambda repressor-like DNA-binding domains"/>
    <property type="match status" value="1"/>
</dbReference>
<accession>A0A374SRS4</accession>
<organism evidence="6 8">
    <name type="scientific">Bifidobacterium longum</name>
    <dbReference type="NCBI Taxonomy" id="216816"/>
    <lineage>
        <taxon>Bacteria</taxon>
        <taxon>Bacillati</taxon>
        <taxon>Actinomycetota</taxon>
        <taxon>Actinomycetes</taxon>
        <taxon>Bifidobacteriales</taxon>
        <taxon>Bifidobacteriaceae</taxon>
        <taxon>Bifidobacterium</taxon>
    </lineage>
</organism>
<evidence type="ECO:0000313" key="5">
    <source>
        <dbReference type="EMBL" id="RDX09102.1"/>
    </source>
</evidence>